<dbReference type="Pfam" id="PF24996">
    <property type="entry name" value="NANM"/>
    <property type="match status" value="2"/>
</dbReference>
<protein>
    <submittedName>
        <fullName evidence="1">Cyclically-permuted mutarotase family protein</fullName>
    </submittedName>
</protein>
<sequence length="361" mass="38933">MRTFRVILIIYIIMIDFLSGKDVHAQSIQLSHIEHIMGFPSAEPGIEKGVSACFAGTVDNILLMAGGCNFPDKPAAEGGEKRFYQGIYAAQITDKNELHWQCVGQLPAPCAYGVSIPLEEGLLCIGGNNATESFATVVEITLNGGQAQLKSYPDLPAKMDNFTGARSGERVVVSNGAQVFALDLTHLEAGWQVLPPLTTKKLGQPVSAFVEGMFCQWGGCTPKTDTELTALNIAGQSLTHPLKELLPPKNDAGEEIYLGGAAAISLADDAFVAIGGVNKDVFLEAVNHPQPGYMTHPVAWYRFNPYICVYQKGKWHIAGKEQIAARAGASLAKHGHDVYLIGGELKPGVRTPDIYRLTFSY</sequence>
<evidence type="ECO:0000313" key="1">
    <source>
        <dbReference type="EMBL" id="SJZ95285.1"/>
    </source>
</evidence>
<accession>A0A1T4PUQ9</accession>
<dbReference type="RefSeq" id="WP_025070242.1">
    <property type="nucleotide sequence ID" value="NZ_FUXK01000017.1"/>
</dbReference>
<dbReference type="AlphaFoldDB" id="A0A1T4PUQ9"/>
<dbReference type="eggNOG" id="COG3055">
    <property type="taxonomic scope" value="Bacteria"/>
</dbReference>
<dbReference type="Gene3D" id="2.120.10.80">
    <property type="entry name" value="Kelch-type beta propeller"/>
    <property type="match status" value="2"/>
</dbReference>
<name>A0A1T4PUQ9_9BACT</name>
<dbReference type="Proteomes" id="UP000190065">
    <property type="component" value="Unassembled WGS sequence"/>
</dbReference>
<dbReference type="STRING" id="28136.SAMN02745202_01569"/>
<dbReference type="InterPro" id="IPR056734">
    <property type="entry name" value="NANM"/>
</dbReference>
<gene>
    <name evidence="1" type="ORF">SAMN02745202_01569</name>
</gene>
<proteinExistence type="predicted"/>
<organism evidence="1 2">
    <name type="scientific">Segatella oulorum</name>
    <dbReference type="NCBI Taxonomy" id="28136"/>
    <lineage>
        <taxon>Bacteria</taxon>
        <taxon>Pseudomonadati</taxon>
        <taxon>Bacteroidota</taxon>
        <taxon>Bacteroidia</taxon>
        <taxon>Bacteroidales</taxon>
        <taxon>Prevotellaceae</taxon>
        <taxon>Segatella</taxon>
    </lineage>
</organism>
<evidence type="ECO:0000313" key="2">
    <source>
        <dbReference type="Proteomes" id="UP000190065"/>
    </source>
</evidence>
<dbReference type="InterPro" id="IPR015915">
    <property type="entry name" value="Kelch-typ_b-propeller"/>
</dbReference>
<dbReference type="SUPFAM" id="SSF117281">
    <property type="entry name" value="Kelch motif"/>
    <property type="match status" value="1"/>
</dbReference>
<dbReference type="EMBL" id="FUXK01000017">
    <property type="protein sequence ID" value="SJZ95285.1"/>
    <property type="molecule type" value="Genomic_DNA"/>
</dbReference>
<reference evidence="1 2" key="1">
    <citation type="submission" date="2017-02" db="EMBL/GenBank/DDBJ databases">
        <authorList>
            <person name="Peterson S.W."/>
        </authorList>
    </citation>
    <scope>NUCLEOTIDE SEQUENCE [LARGE SCALE GENOMIC DNA]</scope>
    <source>
        <strain evidence="1 2">ATCC 43324</strain>
    </source>
</reference>